<dbReference type="RefSeq" id="WP_344232665.1">
    <property type="nucleotide sequence ID" value="NZ_BAAAPH010000004.1"/>
</dbReference>
<dbReference type="SUPFAM" id="SSF52096">
    <property type="entry name" value="ClpP/crotonase"/>
    <property type="match status" value="1"/>
</dbReference>
<dbReference type="InterPro" id="IPR001753">
    <property type="entry name" value="Enoyl-CoA_hydra/iso"/>
</dbReference>
<dbReference type="EMBL" id="BAAAPH010000004">
    <property type="protein sequence ID" value="GAA1559506.1"/>
    <property type="molecule type" value="Genomic_DNA"/>
</dbReference>
<protein>
    <submittedName>
        <fullName evidence="3">Enoyl-CoA hydratase/isomerase family protein</fullName>
    </submittedName>
</protein>
<evidence type="ECO:0000313" key="4">
    <source>
        <dbReference type="Proteomes" id="UP001501705"/>
    </source>
</evidence>
<accession>A0ABN2CJ31</accession>
<dbReference type="PROSITE" id="PS00166">
    <property type="entry name" value="ENOYL_COA_HYDRATASE"/>
    <property type="match status" value="1"/>
</dbReference>
<dbReference type="InterPro" id="IPR029045">
    <property type="entry name" value="ClpP/crotonase-like_dom_sf"/>
</dbReference>
<evidence type="ECO:0000313" key="3">
    <source>
        <dbReference type="EMBL" id="GAA1559506.1"/>
    </source>
</evidence>
<organism evidence="3 4">
    <name type="scientific">Kribbella hippodromi</name>
    <dbReference type="NCBI Taxonomy" id="434347"/>
    <lineage>
        <taxon>Bacteria</taxon>
        <taxon>Bacillati</taxon>
        <taxon>Actinomycetota</taxon>
        <taxon>Actinomycetes</taxon>
        <taxon>Propionibacteriales</taxon>
        <taxon>Kribbellaceae</taxon>
        <taxon>Kribbella</taxon>
    </lineage>
</organism>
<dbReference type="CDD" id="cd06558">
    <property type="entry name" value="crotonase-like"/>
    <property type="match status" value="1"/>
</dbReference>
<reference evidence="3 4" key="1">
    <citation type="journal article" date="2019" name="Int. J. Syst. Evol. Microbiol.">
        <title>The Global Catalogue of Microorganisms (GCM) 10K type strain sequencing project: providing services to taxonomists for standard genome sequencing and annotation.</title>
        <authorList>
            <consortium name="The Broad Institute Genomics Platform"/>
            <consortium name="The Broad Institute Genome Sequencing Center for Infectious Disease"/>
            <person name="Wu L."/>
            <person name="Ma J."/>
        </authorList>
    </citation>
    <scope>NUCLEOTIDE SEQUENCE [LARGE SCALE GENOMIC DNA]</scope>
    <source>
        <strain evidence="3 4">JCM 15572</strain>
    </source>
</reference>
<dbReference type="Pfam" id="PF00378">
    <property type="entry name" value="ECH_1"/>
    <property type="match status" value="1"/>
</dbReference>
<dbReference type="Gene3D" id="3.90.226.10">
    <property type="entry name" value="2-enoyl-CoA Hydratase, Chain A, domain 1"/>
    <property type="match status" value="1"/>
</dbReference>
<proteinExistence type="inferred from homology"/>
<dbReference type="PANTHER" id="PTHR43802">
    <property type="entry name" value="ENOYL-COA HYDRATASE"/>
    <property type="match status" value="1"/>
</dbReference>
<comment type="caution">
    <text evidence="3">The sequence shown here is derived from an EMBL/GenBank/DDBJ whole genome shotgun (WGS) entry which is preliminary data.</text>
</comment>
<dbReference type="InterPro" id="IPR018376">
    <property type="entry name" value="Enoyl-CoA_hyd/isom_CS"/>
</dbReference>
<evidence type="ECO:0000256" key="2">
    <source>
        <dbReference type="RuleBase" id="RU003707"/>
    </source>
</evidence>
<dbReference type="Proteomes" id="UP001501705">
    <property type="component" value="Unassembled WGS sequence"/>
</dbReference>
<evidence type="ECO:0000256" key="1">
    <source>
        <dbReference type="ARBA" id="ARBA00005254"/>
    </source>
</evidence>
<gene>
    <name evidence="3" type="ORF">GCM10009804_15450</name>
</gene>
<dbReference type="PANTHER" id="PTHR43802:SF1">
    <property type="entry name" value="IP11341P-RELATED"/>
    <property type="match status" value="1"/>
</dbReference>
<sequence length="259" mass="27698">MDPILVSQEGAIARITLNRPSRRNALDPAAWQLLRATVGKLAEDSTVRVVVLSGADGSFCAGSDLGGPKDEHPLERMRRLNNAALAVHEFPKPLIARVDGPAVGAGANLALACDFVVASPAARFGEIFAKRGLSVDFGGSWLLPRLVGLQQAKRLLMLADVIEAEEARELGLVTWLKPAAELDEFVTDLAGRLAALPPVAVSQSKALLHQGADQTLRQALDNEARAQAVNLATEDVPIAYRAFLDKVAEPSYTGRWAVR</sequence>
<name>A0ABN2CJ31_9ACTN</name>
<comment type="similarity">
    <text evidence="1 2">Belongs to the enoyl-CoA hydratase/isomerase family.</text>
</comment>
<keyword evidence="4" id="KW-1185">Reference proteome</keyword>